<evidence type="ECO:0000259" key="15">
    <source>
        <dbReference type="PROSITE" id="PS51050"/>
    </source>
</evidence>
<dbReference type="GO" id="GO:0006281">
    <property type="term" value="P:DNA repair"/>
    <property type="evidence" value="ECO:0007669"/>
    <property type="project" value="UniProtKB-KW"/>
</dbReference>
<keyword evidence="13" id="KW-0539">Nucleus</keyword>
<evidence type="ECO:0000256" key="10">
    <source>
        <dbReference type="ARBA" id="ARBA00023054"/>
    </source>
</evidence>
<evidence type="ECO:0000313" key="17">
    <source>
        <dbReference type="Proteomes" id="UP001152561"/>
    </source>
</evidence>
<sequence length="823" mass="91979">MQQQSSTSPTPSFQIHTGGDTSVTTAAPFNINPNSTEPAKRKRGRPRKYVLEGSANPSMISPSPPSLSASQVSGSGFSYPTLPQAAEAAAFPVKKGRGRPRGSGRKQQIADLGLMMGDLGVEEELSCEDGSKQYVMVQKDRRIICRAQCLHPPANMPAVWNITDIVRQEKTDFLSELSRCLLRRAPENSHQEKEWGEFLGFLQKHKRVATGKHECFQFFILPPKEGSGFSCTFACYRERKKLSEGPVGKASGSTSYVIEDACSPSNEEAVVGAQTCDLSAKASGRPEKTNQHNLSLEGNYVRADPSYLKTLGHTHSGWIFGAIAEFVDNSRDAKATKLEISIDMIFSKAVGREIPMLCIIDDGCGMNHQEMLQMVSFGHRQPDADDTNLIGRFGIGFKTGAMKLGKDALVLTQTTNSRSIAFLSQTLNEGKDNLEIPIVSYYRNGQFMELDKQNETLFKHNLKAIKEFSPFDKYFIGQKVGLFSKDGTGTHIYIWNLDEWGSNYCLQWESGIAGGSSFHQGDILIRSRRVRARPGQMTQMVPLDYSLRSYLEVIFLEPRIKIYVQGSQVKCRPLSRSLNKTVVENGTIMGKSVQLTLGCSQLEWEEANCGMFLYWHGRLIEAYKRVGIMMHNVDKGRGVIGVIDVTNLMADDNGHVWVHNNKQGFQDCEVYAELEKWLGEKSDKYLDEHVDKVELKAGSAGSGVYKPDNEWVQCDKCRKWRMLSHGFNSKTLPLQWFCYMKPFNGKCEIPEQEVEPGVITISSRRLGYSSTEDSEEIKRKLSIQAAGTPKKMGENISGQTTEDNPAKDSSQRCKRLRRSCRKS</sequence>
<organism evidence="16 17">
    <name type="scientific">Anisodus acutangulus</name>
    <dbReference type="NCBI Taxonomy" id="402998"/>
    <lineage>
        <taxon>Eukaryota</taxon>
        <taxon>Viridiplantae</taxon>
        <taxon>Streptophyta</taxon>
        <taxon>Embryophyta</taxon>
        <taxon>Tracheophyta</taxon>
        <taxon>Spermatophyta</taxon>
        <taxon>Magnoliopsida</taxon>
        <taxon>eudicotyledons</taxon>
        <taxon>Gunneridae</taxon>
        <taxon>Pentapetalae</taxon>
        <taxon>asterids</taxon>
        <taxon>lamiids</taxon>
        <taxon>Solanales</taxon>
        <taxon>Solanaceae</taxon>
        <taxon>Solanoideae</taxon>
        <taxon>Hyoscyameae</taxon>
        <taxon>Anisodus</taxon>
    </lineage>
</organism>
<dbReference type="GO" id="GO:0003677">
    <property type="term" value="F:DNA binding"/>
    <property type="evidence" value="ECO:0007669"/>
    <property type="project" value="InterPro"/>
</dbReference>
<feature type="domain" description="CW-type" evidence="15">
    <location>
        <begin position="705"/>
        <end position="755"/>
    </location>
</feature>
<feature type="compositionally biased region" description="Low complexity" evidence="14">
    <location>
        <begin position="54"/>
        <end position="74"/>
    </location>
</feature>
<dbReference type="GO" id="GO:0031047">
    <property type="term" value="P:regulatory ncRNA-mediated gene silencing"/>
    <property type="evidence" value="ECO:0007669"/>
    <property type="project" value="UniProtKB-KW"/>
</dbReference>
<evidence type="ECO:0000256" key="14">
    <source>
        <dbReference type="SAM" id="MobiDB-lite"/>
    </source>
</evidence>
<evidence type="ECO:0000256" key="5">
    <source>
        <dbReference type="ARBA" id="ARBA00022759"/>
    </source>
</evidence>
<comment type="subcellular location">
    <subcellularLocation>
        <location evidence="1">Nucleus</location>
    </subcellularLocation>
</comment>
<protein>
    <recommendedName>
        <fullName evidence="15">CW-type domain-containing protein</fullName>
    </recommendedName>
</protein>
<evidence type="ECO:0000256" key="3">
    <source>
        <dbReference type="ARBA" id="ARBA00022722"/>
    </source>
</evidence>
<accession>A0A9Q1LVP5</accession>
<feature type="compositionally biased region" description="Low complexity" evidence="14">
    <location>
        <begin position="1"/>
        <end position="14"/>
    </location>
</feature>
<dbReference type="InterPro" id="IPR036890">
    <property type="entry name" value="HATPase_C_sf"/>
</dbReference>
<dbReference type="Pfam" id="PF13589">
    <property type="entry name" value="HATPase_c_3"/>
    <property type="match status" value="1"/>
</dbReference>
<keyword evidence="5" id="KW-0255">Endonuclease</keyword>
<dbReference type="GO" id="GO:0008270">
    <property type="term" value="F:zinc ion binding"/>
    <property type="evidence" value="ECO:0007669"/>
    <property type="project" value="UniProtKB-KW"/>
</dbReference>
<dbReference type="GO" id="GO:0004519">
    <property type="term" value="F:endonuclease activity"/>
    <property type="evidence" value="ECO:0007669"/>
    <property type="project" value="UniProtKB-KW"/>
</dbReference>
<proteinExistence type="inferred from homology"/>
<keyword evidence="10" id="KW-0175">Coiled coil</keyword>
<keyword evidence="11" id="KW-0943">RNA-mediated gene silencing</keyword>
<dbReference type="EMBL" id="JAJAGQ010000013">
    <property type="protein sequence ID" value="KAJ8545139.1"/>
    <property type="molecule type" value="Genomic_DNA"/>
</dbReference>
<dbReference type="GO" id="GO:0006325">
    <property type="term" value="P:chromatin organization"/>
    <property type="evidence" value="ECO:0007669"/>
    <property type="project" value="UniProtKB-KW"/>
</dbReference>
<evidence type="ECO:0000256" key="2">
    <source>
        <dbReference type="ARBA" id="ARBA00007845"/>
    </source>
</evidence>
<keyword evidence="8" id="KW-0862">Zinc</keyword>
<dbReference type="AlphaFoldDB" id="A0A9Q1LVP5"/>
<dbReference type="Proteomes" id="UP001152561">
    <property type="component" value="Unassembled WGS sequence"/>
</dbReference>
<dbReference type="GO" id="GO:0005634">
    <property type="term" value="C:nucleus"/>
    <property type="evidence" value="ECO:0007669"/>
    <property type="project" value="UniProtKB-SubCell"/>
</dbReference>
<keyword evidence="7" id="KW-0863">Zinc-finger</keyword>
<evidence type="ECO:0000256" key="7">
    <source>
        <dbReference type="ARBA" id="ARBA00022771"/>
    </source>
</evidence>
<evidence type="ECO:0000256" key="13">
    <source>
        <dbReference type="ARBA" id="ARBA00023242"/>
    </source>
</evidence>
<dbReference type="Gene3D" id="3.30.40.100">
    <property type="match status" value="1"/>
</dbReference>
<keyword evidence="17" id="KW-1185">Reference proteome</keyword>
<reference evidence="17" key="1">
    <citation type="journal article" date="2023" name="Proc. Natl. Acad. Sci. U.S.A.">
        <title>Genomic and structural basis for evolution of tropane alkaloid biosynthesis.</title>
        <authorList>
            <person name="Wanga Y.-J."/>
            <person name="Taina T."/>
            <person name="Yua J.-Y."/>
            <person name="Lia J."/>
            <person name="Xua B."/>
            <person name="Chenc J."/>
            <person name="D'Auriad J.C."/>
            <person name="Huanga J.-P."/>
            <person name="Huanga S.-X."/>
        </authorList>
    </citation>
    <scope>NUCLEOTIDE SEQUENCE [LARGE SCALE GENOMIC DNA]</scope>
    <source>
        <strain evidence="17">cv. KIB-2019</strain>
    </source>
</reference>
<dbReference type="InterPro" id="IPR017956">
    <property type="entry name" value="AT_hook_DNA-bd_motif"/>
</dbReference>
<dbReference type="PROSITE" id="PS51050">
    <property type="entry name" value="ZF_CW"/>
    <property type="match status" value="1"/>
</dbReference>
<evidence type="ECO:0000256" key="4">
    <source>
        <dbReference type="ARBA" id="ARBA00022723"/>
    </source>
</evidence>
<keyword evidence="9" id="KW-0156">Chromatin regulator</keyword>
<evidence type="ECO:0000256" key="9">
    <source>
        <dbReference type="ARBA" id="ARBA00022853"/>
    </source>
</evidence>
<dbReference type="SMART" id="SM00384">
    <property type="entry name" value="AT_hook"/>
    <property type="match status" value="2"/>
</dbReference>
<dbReference type="PANTHER" id="PTHR23336:SF11">
    <property type="entry name" value="OS06G0622000 PROTEIN"/>
    <property type="match status" value="1"/>
</dbReference>
<dbReference type="InterPro" id="IPR011124">
    <property type="entry name" value="Znf_CW"/>
</dbReference>
<dbReference type="Pfam" id="PF17942">
    <property type="entry name" value="Morc6_S5"/>
    <property type="match status" value="1"/>
</dbReference>
<dbReference type="InterPro" id="IPR045261">
    <property type="entry name" value="MORC_ATPase"/>
</dbReference>
<dbReference type="SUPFAM" id="SSF55874">
    <property type="entry name" value="ATPase domain of HSP90 chaperone/DNA topoisomerase II/histidine kinase"/>
    <property type="match status" value="1"/>
</dbReference>
<dbReference type="GO" id="GO:0031349">
    <property type="term" value="P:positive regulation of defense response"/>
    <property type="evidence" value="ECO:0007669"/>
    <property type="project" value="UniProtKB-ARBA"/>
</dbReference>
<feature type="region of interest" description="Disordered" evidence="14">
    <location>
        <begin position="770"/>
        <end position="823"/>
    </location>
</feature>
<feature type="region of interest" description="Disordered" evidence="14">
    <location>
        <begin position="1"/>
        <end position="74"/>
    </location>
</feature>
<dbReference type="InterPro" id="IPR041006">
    <property type="entry name" value="Morc_S5"/>
</dbReference>
<name>A0A9Q1LVP5_9SOLA</name>
<keyword evidence="6" id="KW-0227">DNA damage</keyword>
<evidence type="ECO:0000256" key="8">
    <source>
        <dbReference type="ARBA" id="ARBA00022833"/>
    </source>
</evidence>
<keyword evidence="12" id="KW-0234">DNA repair</keyword>
<dbReference type="GO" id="GO:0016887">
    <property type="term" value="F:ATP hydrolysis activity"/>
    <property type="evidence" value="ECO:0007669"/>
    <property type="project" value="InterPro"/>
</dbReference>
<feature type="compositionally biased region" description="Polar residues" evidence="14">
    <location>
        <begin position="19"/>
        <end position="37"/>
    </location>
</feature>
<evidence type="ECO:0000256" key="6">
    <source>
        <dbReference type="ARBA" id="ARBA00022763"/>
    </source>
</evidence>
<keyword evidence="5" id="KW-0378">Hydrolase</keyword>
<evidence type="ECO:0000256" key="11">
    <source>
        <dbReference type="ARBA" id="ARBA00023158"/>
    </source>
</evidence>
<dbReference type="PANTHER" id="PTHR23336">
    <property type="entry name" value="ZINC FINGER CW-TYPE COILED-COIL DOMAIN PROTEIN 3"/>
    <property type="match status" value="1"/>
</dbReference>
<evidence type="ECO:0000256" key="12">
    <source>
        <dbReference type="ARBA" id="ARBA00023204"/>
    </source>
</evidence>
<gene>
    <name evidence="16" type="ORF">K7X08_017722</name>
</gene>
<evidence type="ECO:0000256" key="1">
    <source>
        <dbReference type="ARBA" id="ARBA00004123"/>
    </source>
</evidence>
<keyword evidence="3" id="KW-0540">Nuclease</keyword>
<comment type="similarity">
    <text evidence="2">Belongs to the MORC ATPase protein family.</text>
</comment>
<keyword evidence="4" id="KW-0479">Metal-binding</keyword>
<evidence type="ECO:0000313" key="16">
    <source>
        <dbReference type="EMBL" id="KAJ8545139.1"/>
    </source>
</evidence>
<comment type="caution">
    <text evidence="16">The sequence shown here is derived from an EMBL/GenBank/DDBJ whole genome shotgun (WGS) entry which is preliminary data.</text>
</comment>
<dbReference type="Pfam" id="PF07496">
    <property type="entry name" value="zf-CW"/>
    <property type="match status" value="1"/>
</dbReference>
<feature type="compositionally biased region" description="Basic residues" evidence="14">
    <location>
        <begin position="812"/>
        <end position="823"/>
    </location>
</feature>
<dbReference type="Gene3D" id="3.30.565.10">
    <property type="entry name" value="Histidine kinase-like ATPase, C-terminal domain"/>
    <property type="match status" value="1"/>
</dbReference>
<dbReference type="OrthoDB" id="757982at2759"/>